<dbReference type="EMBL" id="CAJVPS010000896">
    <property type="protein sequence ID" value="CAG8514404.1"/>
    <property type="molecule type" value="Genomic_DNA"/>
</dbReference>
<gene>
    <name evidence="2" type="ORF">ALEPTO_LOCUS4141</name>
</gene>
<name>A0A9N9A1J7_9GLOM</name>
<dbReference type="OrthoDB" id="2353768at2759"/>
<evidence type="ECO:0000313" key="3">
    <source>
        <dbReference type="Proteomes" id="UP000789508"/>
    </source>
</evidence>
<evidence type="ECO:0000313" key="2">
    <source>
        <dbReference type="EMBL" id="CAG8514404.1"/>
    </source>
</evidence>
<protein>
    <submittedName>
        <fullName evidence="2">10040_t:CDS:1</fullName>
    </submittedName>
</protein>
<dbReference type="Proteomes" id="UP000789508">
    <property type="component" value="Unassembled WGS sequence"/>
</dbReference>
<comment type="caution">
    <text evidence="2">The sequence shown here is derived from an EMBL/GenBank/DDBJ whole genome shotgun (WGS) entry which is preliminary data.</text>
</comment>
<evidence type="ECO:0000256" key="1">
    <source>
        <dbReference type="SAM" id="MobiDB-lite"/>
    </source>
</evidence>
<keyword evidence="3" id="KW-1185">Reference proteome</keyword>
<dbReference type="AlphaFoldDB" id="A0A9N9A1J7"/>
<proteinExistence type="predicted"/>
<accession>A0A9N9A1J7</accession>
<organism evidence="2 3">
    <name type="scientific">Ambispora leptoticha</name>
    <dbReference type="NCBI Taxonomy" id="144679"/>
    <lineage>
        <taxon>Eukaryota</taxon>
        <taxon>Fungi</taxon>
        <taxon>Fungi incertae sedis</taxon>
        <taxon>Mucoromycota</taxon>
        <taxon>Glomeromycotina</taxon>
        <taxon>Glomeromycetes</taxon>
        <taxon>Archaeosporales</taxon>
        <taxon>Ambisporaceae</taxon>
        <taxon>Ambispora</taxon>
    </lineage>
</organism>
<sequence length="478" mass="54890">MSRREYSCFILRYDMDRRSQKKTRIGYSGKELPRTQQVIPPSTSFTSICVAGHSATLVRARSMLRTGHSVPDLTTSIGADAGHSATLVRARPVLRADWCLPFNKNLPKEIATHFVDLSVKWYNKIAEFLCSIPDLLNKSNDVFMAYITSLKLISEQAITLIGVYNYCQDLNKFVKGSNQKNTFFENVKKARRYLQKEEFARRVKDDVLEVFEEVCENVMLKLREIVQKPTTPFLPKKCAHVTQEEELDVTNEDLMNLVTDASDIFEKGDEAVDSYLVNKDDYKTIEKNSEMEKIIYQLGMSEGSNNPDPDKISEDRCKLLNEGVFGLNKFMLSTELPKWKVCEILKIFLAQVFANKIEIGQLIFIGPDLYLFAPFTIPVLTIPTSDIDLNHVPRLIRTLLCLQYNLVEKIKRFMEFRKEGQENIVKSKSKYATGFIPERRKAVTFAEFLSKILEKRKKVNSRERDHGRGHGRGIQDPA</sequence>
<feature type="region of interest" description="Disordered" evidence="1">
    <location>
        <begin position="457"/>
        <end position="478"/>
    </location>
</feature>
<reference evidence="2" key="1">
    <citation type="submission" date="2021-06" db="EMBL/GenBank/DDBJ databases">
        <authorList>
            <person name="Kallberg Y."/>
            <person name="Tangrot J."/>
            <person name="Rosling A."/>
        </authorList>
    </citation>
    <scope>NUCLEOTIDE SEQUENCE</scope>
    <source>
        <strain evidence="2">FL130A</strain>
    </source>
</reference>